<dbReference type="CDD" id="cd19757">
    <property type="entry name" value="Bbox1"/>
    <property type="match status" value="1"/>
</dbReference>
<comment type="caution">
    <text evidence="3">The sequence shown here is derived from an EMBL/GenBank/DDBJ whole genome shotgun (WGS) entry which is preliminary data.</text>
</comment>
<feature type="coiled-coil region" evidence="1">
    <location>
        <begin position="78"/>
        <end position="112"/>
    </location>
</feature>
<keyword evidence="4" id="KW-1185">Reference proteome</keyword>
<proteinExistence type="predicted"/>
<evidence type="ECO:0000313" key="3">
    <source>
        <dbReference type="EMBL" id="CAG2253768.1"/>
    </source>
</evidence>
<dbReference type="InterPro" id="IPR000315">
    <property type="entry name" value="Znf_B-box"/>
</dbReference>
<dbReference type="Pfam" id="PF00643">
    <property type="entry name" value="zf-B_box"/>
    <property type="match status" value="1"/>
</dbReference>
<name>A0A8S3VBI0_MYTED</name>
<dbReference type="AlphaFoldDB" id="A0A8S3VBI0"/>
<reference evidence="3" key="1">
    <citation type="submission" date="2021-03" db="EMBL/GenBank/DDBJ databases">
        <authorList>
            <person name="Bekaert M."/>
        </authorList>
    </citation>
    <scope>NUCLEOTIDE SEQUENCE</scope>
</reference>
<dbReference type="GO" id="GO:0008270">
    <property type="term" value="F:zinc ion binding"/>
    <property type="evidence" value="ECO:0007669"/>
    <property type="project" value="InterPro"/>
</dbReference>
<dbReference type="Gene3D" id="3.30.160.60">
    <property type="entry name" value="Classic Zinc Finger"/>
    <property type="match status" value="1"/>
</dbReference>
<keyword evidence="1" id="KW-0175">Coiled coil</keyword>
<organism evidence="3 4">
    <name type="scientific">Mytilus edulis</name>
    <name type="common">Blue mussel</name>
    <dbReference type="NCBI Taxonomy" id="6550"/>
    <lineage>
        <taxon>Eukaryota</taxon>
        <taxon>Metazoa</taxon>
        <taxon>Spiralia</taxon>
        <taxon>Lophotrochozoa</taxon>
        <taxon>Mollusca</taxon>
        <taxon>Bivalvia</taxon>
        <taxon>Autobranchia</taxon>
        <taxon>Pteriomorphia</taxon>
        <taxon>Mytilida</taxon>
        <taxon>Mytiloidea</taxon>
        <taxon>Mytilidae</taxon>
        <taxon>Mytilinae</taxon>
        <taxon>Mytilus</taxon>
    </lineage>
</organism>
<dbReference type="Proteomes" id="UP000683360">
    <property type="component" value="Unassembled WGS sequence"/>
</dbReference>
<evidence type="ECO:0000256" key="1">
    <source>
        <dbReference type="SAM" id="Coils"/>
    </source>
</evidence>
<accession>A0A8S3VBI0</accession>
<sequence length="158" mass="18556">MSGSQSTGSGRSTEHVFYSLHNKETTFLCTECRQFICDRCVESVHTRHALKSISKRNNNILYHEILQQQFNLYKDVWLVELEEQIQAIDLHAAKLEEIINKLRDSYKEEILRKNTQNKSILKETENETDNNNPTTLSLIQNNFYTVSNRFTGNKTRVW</sequence>
<gene>
    <name evidence="3" type="ORF">MEDL_65287</name>
</gene>
<dbReference type="EMBL" id="CAJPWZ010003167">
    <property type="protein sequence ID" value="CAG2253768.1"/>
    <property type="molecule type" value="Genomic_DNA"/>
</dbReference>
<feature type="domain" description="B box-type" evidence="2">
    <location>
        <begin position="21"/>
        <end position="53"/>
    </location>
</feature>
<protein>
    <recommendedName>
        <fullName evidence="2">B box-type domain-containing protein</fullName>
    </recommendedName>
</protein>
<evidence type="ECO:0000313" key="4">
    <source>
        <dbReference type="Proteomes" id="UP000683360"/>
    </source>
</evidence>
<dbReference type="SUPFAM" id="SSF57845">
    <property type="entry name" value="B-box zinc-binding domain"/>
    <property type="match status" value="1"/>
</dbReference>
<evidence type="ECO:0000259" key="2">
    <source>
        <dbReference type="Pfam" id="PF00643"/>
    </source>
</evidence>